<gene>
    <name evidence="2 3" type="primary">LOC105109851</name>
</gene>
<dbReference type="KEGG" id="peu:105109851"/>
<dbReference type="RefSeq" id="XP_011003004.1">
    <property type="nucleotide sequence ID" value="XM_011004702.1"/>
</dbReference>
<accession>A0AAJ6X2I9</accession>
<dbReference type="GeneID" id="105109851"/>
<dbReference type="Pfam" id="PF13365">
    <property type="entry name" value="Trypsin_2"/>
    <property type="match status" value="1"/>
</dbReference>
<dbReference type="AlphaFoldDB" id="A0AAJ6X2I9"/>
<evidence type="ECO:0000313" key="2">
    <source>
        <dbReference type="RefSeq" id="XP_011003003.1"/>
    </source>
</evidence>
<dbReference type="RefSeq" id="XP_011003003.1">
    <property type="nucleotide sequence ID" value="XM_011004701.1"/>
</dbReference>
<keyword evidence="1" id="KW-1185">Reference proteome</keyword>
<dbReference type="SUPFAM" id="SSF50494">
    <property type="entry name" value="Trypsin-like serine proteases"/>
    <property type="match status" value="1"/>
</dbReference>
<evidence type="ECO:0000313" key="3">
    <source>
        <dbReference type="RefSeq" id="XP_011003004.1"/>
    </source>
</evidence>
<organism evidence="1 3">
    <name type="scientific">Populus euphratica</name>
    <name type="common">Euphrates poplar</name>
    <dbReference type="NCBI Taxonomy" id="75702"/>
    <lineage>
        <taxon>Eukaryota</taxon>
        <taxon>Viridiplantae</taxon>
        <taxon>Streptophyta</taxon>
        <taxon>Embryophyta</taxon>
        <taxon>Tracheophyta</taxon>
        <taxon>Spermatophyta</taxon>
        <taxon>Magnoliopsida</taxon>
        <taxon>eudicotyledons</taxon>
        <taxon>Gunneridae</taxon>
        <taxon>Pentapetalae</taxon>
        <taxon>rosids</taxon>
        <taxon>fabids</taxon>
        <taxon>Malpighiales</taxon>
        <taxon>Salicaceae</taxon>
        <taxon>Saliceae</taxon>
        <taxon>Populus</taxon>
    </lineage>
</organism>
<dbReference type="Gene3D" id="2.40.10.120">
    <property type="match status" value="1"/>
</dbReference>
<sequence>MPLARYENSMGNRSLSHRQRSELYYCMMRSTVVIDCKIVRDVIDKGRTVIDTRRGGGVILNEQGLILTSLRLVHEVSSISVTLSDMTTTYEATIVFDIVNSDLALIKISELGGGQRLMYAQISPQVLDVGQEVLSIGSSYQLPPFHCSYSYANELVTVGTQNVLNEEVNWRAHDFPGMMYMAGSPVYDSSGKIVALQQGHNSHHVTGLPGEKLLEFYLAYNG</sequence>
<proteinExistence type="predicted"/>
<protein>
    <submittedName>
        <fullName evidence="2 3">Uncharacterized protein LOC105109851</fullName>
    </submittedName>
</protein>
<dbReference type="InterPro" id="IPR009003">
    <property type="entry name" value="Peptidase_S1_PA"/>
</dbReference>
<name>A0AAJ6X2I9_POPEU</name>
<dbReference type="Proteomes" id="UP000694918">
    <property type="component" value="Unplaced"/>
</dbReference>
<reference evidence="2 3" key="1">
    <citation type="submission" date="2025-04" db="UniProtKB">
        <authorList>
            <consortium name="RefSeq"/>
        </authorList>
    </citation>
    <scope>IDENTIFICATION</scope>
</reference>
<evidence type="ECO:0000313" key="1">
    <source>
        <dbReference type="Proteomes" id="UP000694918"/>
    </source>
</evidence>